<accession>A0A9P4SJM8</accession>
<dbReference type="EMBL" id="MU006089">
    <property type="protein sequence ID" value="KAF2843820.1"/>
    <property type="molecule type" value="Genomic_DNA"/>
</dbReference>
<evidence type="ECO:0000313" key="3">
    <source>
        <dbReference type="Proteomes" id="UP000799429"/>
    </source>
</evidence>
<proteinExistence type="predicted"/>
<feature type="compositionally biased region" description="Acidic residues" evidence="1">
    <location>
        <begin position="120"/>
        <end position="163"/>
    </location>
</feature>
<feature type="compositionally biased region" description="Basic and acidic residues" evidence="1">
    <location>
        <begin position="164"/>
        <end position="179"/>
    </location>
</feature>
<reference evidence="2" key="1">
    <citation type="journal article" date="2020" name="Stud. Mycol.">
        <title>101 Dothideomycetes genomes: a test case for predicting lifestyles and emergence of pathogens.</title>
        <authorList>
            <person name="Haridas S."/>
            <person name="Albert R."/>
            <person name="Binder M."/>
            <person name="Bloem J."/>
            <person name="Labutti K."/>
            <person name="Salamov A."/>
            <person name="Andreopoulos B."/>
            <person name="Baker S."/>
            <person name="Barry K."/>
            <person name="Bills G."/>
            <person name="Bluhm B."/>
            <person name="Cannon C."/>
            <person name="Castanera R."/>
            <person name="Culley D."/>
            <person name="Daum C."/>
            <person name="Ezra D."/>
            <person name="Gonzalez J."/>
            <person name="Henrissat B."/>
            <person name="Kuo A."/>
            <person name="Liang C."/>
            <person name="Lipzen A."/>
            <person name="Lutzoni F."/>
            <person name="Magnuson J."/>
            <person name="Mondo S."/>
            <person name="Nolan M."/>
            <person name="Ohm R."/>
            <person name="Pangilinan J."/>
            <person name="Park H.-J."/>
            <person name="Ramirez L."/>
            <person name="Alfaro M."/>
            <person name="Sun H."/>
            <person name="Tritt A."/>
            <person name="Yoshinaga Y."/>
            <person name="Zwiers L.-H."/>
            <person name="Turgeon B."/>
            <person name="Goodwin S."/>
            <person name="Spatafora J."/>
            <person name="Crous P."/>
            <person name="Grigoriev I."/>
        </authorList>
    </citation>
    <scope>NUCLEOTIDE SEQUENCE</scope>
    <source>
        <strain evidence="2">CBS 101060</strain>
    </source>
</reference>
<keyword evidence="3" id="KW-1185">Reference proteome</keyword>
<protein>
    <submittedName>
        <fullName evidence="2">Uncharacterized protein</fullName>
    </submittedName>
</protein>
<comment type="caution">
    <text evidence="2">The sequence shown here is derived from an EMBL/GenBank/DDBJ whole genome shotgun (WGS) entry which is preliminary data.</text>
</comment>
<dbReference type="Proteomes" id="UP000799429">
    <property type="component" value="Unassembled WGS sequence"/>
</dbReference>
<name>A0A9P4SJM8_9PEZI</name>
<dbReference type="AlphaFoldDB" id="A0A9P4SJM8"/>
<sequence length="179" mass="21446">MRLVWLTKGTPEEQYERSQMLASCLDDSAIQSLIDQNALRVGDTRRQLVTFLDFEWQNYRTLDSLERKARVYFRILERGSAQIEQWALHWLRQHFGEDFELYERTAVREENSEEYQSIYEDPDEEEYSEEAIEEDSDDEFSEDEFNEESDDEFNEESDEEFYGEDNKENIGPDEAEGTR</sequence>
<organism evidence="2 3">
    <name type="scientific">Patellaria atrata CBS 101060</name>
    <dbReference type="NCBI Taxonomy" id="1346257"/>
    <lineage>
        <taxon>Eukaryota</taxon>
        <taxon>Fungi</taxon>
        <taxon>Dikarya</taxon>
        <taxon>Ascomycota</taxon>
        <taxon>Pezizomycotina</taxon>
        <taxon>Dothideomycetes</taxon>
        <taxon>Dothideomycetes incertae sedis</taxon>
        <taxon>Patellariales</taxon>
        <taxon>Patellariaceae</taxon>
        <taxon>Patellaria</taxon>
    </lineage>
</organism>
<feature type="region of interest" description="Disordered" evidence="1">
    <location>
        <begin position="110"/>
        <end position="179"/>
    </location>
</feature>
<gene>
    <name evidence="2" type="ORF">M501DRAFT_1013151</name>
</gene>
<evidence type="ECO:0000313" key="2">
    <source>
        <dbReference type="EMBL" id="KAF2843820.1"/>
    </source>
</evidence>
<evidence type="ECO:0000256" key="1">
    <source>
        <dbReference type="SAM" id="MobiDB-lite"/>
    </source>
</evidence>